<gene>
    <name evidence="1" type="ORF">GCM10010841_09600</name>
</gene>
<proteinExistence type="predicted"/>
<evidence type="ECO:0000313" key="2">
    <source>
        <dbReference type="Proteomes" id="UP000661918"/>
    </source>
</evidence>
<sequence>MSSRESLERRNGLWRRLRALAPAEPSSGGSVAPGPDFEAVLAELSAMTGWDRGRVLLGLGLSDPEPLTGTDRT</sequence>
<dbReference type="EMBL" id="BMOM01000005">
    <property type="protein sequence ID" value="GGM03246.1"/>
    <property type="molecule type" value="Genomic_DNA"/>
</dbReference>
<evidence type="ECO:0000313" key="1">
    <source>
        <dbReference type="EMBL" id="GGM03246.1"/>
    </source>
</evidence>
<keyword evidence="2" id="KW-1185">Reference proteome</keyword>
<reference evidence="2" key="1">
    <citation type="journal article" date="2019" name="Int. J. Syst. Evol. Microbiol.">
        <title>The Global Catalogue of Microorganisms (GCM) 10K type strain sequencing project: providing services to taxonomists for standard genome sequencing and annotation.</title>
        <authorList>
            <consortium name="The Broad Institute Genomics Platform"/>
            <consortium name="The Broad Institute Genome Sequencing Center for Infectious Disease"/>
            <person name="Wu L."/>
            <person name="Ma J."/>
        </authorList>
    </citation>
    <scope>NUCLEOTIDE SEQUENCE [LARGE SCALE GENOMIC DNA]</scope>
    <source>
        <strain evidence="2">JCM 15443</strain>
    </source>
</reference>
<organism evidence="1 2">
    <name type="scientific">Deinococcus aerophilus</name>
    <dbReference type="NCBI Taxonomy" id="522488"/>
    <lineage>
        <taxon>Bacteria</taxon>
        <taxon>Thermotogati</taxon>
        <taxon>Deinococcota</taxon>
        <taxon>Deinococci</taxon>
        <taxon>Deinococcales</taxon>
        <taxon>Deinococcaceae</taxon>
        <taxon>Deinococcus</taxon>
    </lineage>
</organism>
<dbReference type="RefSeq" id="WP_188901936.1">
    <property type="nucleotide sequence ID" value="NZ_BMOM01000005.1"/>
</dbReference>
<name>A0ABQ2GM52_9DEIO</name>
<dbReference type="Proteomes" id="UP000661918">
    <property type="component" value="Unassembled WGS sequence"/>
</dbReference>
<comment type="caution">
    <text evidence="1">The sequence shown here is derived from an EMBL/GenBank/DDBJ whole genome shotgun (WGS) entry which is preliminary data.</text>
</comment>
<accession>A0ABQ2GM52</accession>
<protein>
    <submittedName>
        <fullName evidence="1">Uncharacterized protein</fullName>
    </submittedName>
</protein>